<comment type="caution">
    <text evidence="2">The sequence shown here is derived from an EMBL/GenBank/DDBJ whole genome shotgun (WGS) entry which is preliminary data.</text>
</comment>
<dbReference type="GO" id="GO:0005759">
    <property type="term" value="C:mitochondrial matrix"/>
    <property type="evidence" value="ECO:0007669"/>
    <property type="project" value="InterPro"/>
</dbReference>
<dbReference type="GO" id="GO:0003870">
    <property type="term" value="F:5-aminolevulinate synthase activity"/>
    <property type="evidence" value="ECO:0007669"/>
    <property type="project" value="InterPro"/>
</dbReference>
<accession>A0A8K0KPY7</accession>
<dbReference type="GO" id="GO:0030170">
    <property type="term" value="F:pyridoxal phosphate binding"/>
    <property type="evidence" value="ECO:0007669"/>
    <property type="project" value="InterPro"/>
</dbReference>
<reference evidence="2" key="2">
    <citation type="submission" date="2017-10" db="EMBL/GenBank/DDBJ databases">
        <title>Ladona fulva Genome sequencing and assembly.</title>
        <authorList>
            <person name="Murali S."/>
            <person name="Richards S."/>
            <person name="Bandaranaike D."/>
            <person name="Bellair M."/>
            <person name="Blankenburg K."/>
            <person name="Chao H."/>
            <person name="Dinh H."/>
            <person name="Doddapaneni H."/>
            <person name="Dugan-Rocha S."/>
            <person name="Elkadiri S."/>
            <person name="Gnanaolivu R."/>
            <person name="Hernandez B."/>
            <person name="Skinner E."/>
            <person name="Javaid M."/>
            <person name="Lee S."/>
            <person name="Li M."/>
            <person name="Ming W."/>
            <person name="Munidasa M."/>
            <person name="Muniz J."/>
            <person name="Nguyen L."/>
            <person name="Hughes D."/>
            <person name="Osuji N."/>
            <person name="Pu L.-L."/>
            <person name="Puazo M."/>
            <person name="Qu C."/>
            <person name="Quiroz J."/>
            <person name="Raj R."/>
            <person name="Weissenberger G."/>
            <person name="Xin Y."/>
            <person name="Zou X."/>
            <person name="Han Y."/>
            <person name="Worley K."/>
            <person name="Muzny D."/>
            <person name="Gibbs R."/>
        </authorList>
    </citation>
    <scope>NUCLEOTIDE SEQUENCE</scope>
    <source>
        <strain evidence="2">Sampled in the wild</strain>
    </source>
</reference>
<dbReference type="Pfam" id="PF09029">
    <property type="entry name" value="Preseq_ALAS"/>
    <property type="match status" value="1"/>
</dbReference>
<proteinExistence type="predicted"/>
<feature type="domain" description="5-aminolevulinate synthase presequence" evidence="1">
    <location>
        <begin position="3"/>
        <end position="40"/>
    </location>
</feature>
<dbReference type="GO" id="GO:0006778">
    <property type="term" value="P:porphyrin-containing compound metabolic process"/>
    <property type="evidence" value="ECO:0007669"/>
    <property type="project" value="InterPro"/>
</dbReference>
<name>A0A8K0KPY7_LADFU</name>
<gene>
    <name evidence="2" type="ORF">J437_LFUL017817</name>
</gene>
<evidence type="ECO:0000313" key="3">
    <source>
        <dbReference type="Proteomes" id="UP000792457"/>
    </source>
</evidence>
<dbReference type="AlphaFoldDB" id="A0A8K0KPY7"/>
<dbReference type="InterPro" id="IPR015118">
    <property type="entry name" value="5aminolev_synth_preseq"/>
</dbReference>
<protein>
    <recommendedName>
        <fullName evidence="1">5-aminolevulinate synthase presequence domain-containing protein</fullName>
    </recommendedName>
</protein>
<evidence type="ECO:0000313" key="2">
    <source>
        <dbReference type="EMBL" id="KAG8238253.1"/>
    </source>
</evidence>
<dbReference type="OrthoDB" id="10263824at2759"/>
<reference evidence="2" key="1">
    <citation type="submission" date="2013-04" db="EMBL/GenBank/DDBJ databases">
        <authorList>
            <person name="Qu J."/>
            <person name="Murali S.C."/>
            <person name="Bandaranaike D."/>
            <person name="Bellair M."/>
            <person name="Blankenburg K."/>
            <person name="Chao H."/>
            <person name="Dinh H."/>
            <person name="Doddapaneni H."/>
            <person name="Downs B."/>
            <person name="Dugan-Rocha S."/>
            <person name="Elkadiri S."/>
            <person name="Gnanaolivu R.D."/>
            <person name="Hernandez B."/>
            <person name="Javaid M."/>
            <person name="Jayaseelan J.C."/>
            <person name="Lee S."/>
            <person name="Li M."/>
            <person name="Ming W."/>
            <person name="Munidasa M."/>
            <person name="Muniz J."/>
            <person name="Nguyen L."/>
            <person name="Ongeri F."/>
            <person name="Osuji N."/>
            <person name="Pu L.-L."/>
            <person name="Puazo M."/>
            <person name="Qu C."/>
            <person name="Quiroz J."/>
            <person name="Raj R."/>
            <person name="Weissenberger G."/>
            <person name="Xin Y."/>
            <person name="Zou X."/>
            <person name="Han Y."/>
            <person name="Richards S."/>
            <person name="Worley K."/>
            <person name="Muzny D."/>
            <person name="Gibbs R."/>
        </authorList>
    </citation>
    <scope>NUCLEOTIDE SEQUENCE</scope>
    <source>
        <strain evidence="2">Sampled in the wild</strain>
    </source>
</reference>
<organism evidence="2 3">
    <name type="scientific">Ladona fulva</name>
    <name type="common">Scarce chaser dragonfly</name>
    <name type="synonym">Libellula fulva</name>
    <dbReference type="NCBI Taxonomy" id="123851"/>
    <lineage>
        <taxon>Eukaryota</taxon>
        <taxon>Metazoa</taxon>
        <taxon>Ecdysozoa</taxon>
        <taxon>Arthropoda</taxon>
        <taxon>Hexapoda</taxon>
        <taxon>Insecta</taxon>
        <taxon>Pterygota</taxon>
        <taxon>Palaeoptera</taxon>
        <taxon>Odonata</taxon>
        <taxon>Epiprocta</taxon>
        <taxon>Anisoptera</taxon>
        <taxon>Libelluloidea</taxon>
        <taxon>Libellulidae</taxon>
        <taxon>Ladona</taxon>
    </lineage>
</organism>
<keyword evidence="3" id="KW-1185">Reference proteome</keyword>
<dbReference type="EMBL" id="KZ309313">
    <property type="protein sequence ID" value="KAG8238253.1"/>
    <property type="molecule type" value="Genomic_DNA"/>
</dbReference>
<sequence length="118" mass="12764">MPCPFLKRLSSTYVRNYGASLIRTYGEYCPIMSRLVGTAAPADANSPALEGMKKCPFLAEAVPVVKEASKEMKDDIIDLTPKAKSERQIGKGSPDEYCETLVESKSLGSKEKSKSGGI</sequence>
<dbReference type="Proteomes" id="UP000792457">
    <property type="component" value="Unassembled WGS sequence"/>
</dbReference>
<evidence type="ECO:0000259" key="1">
    <source>
        <dbReference type="Pfam" id="PF09029"/>
    </source>
</evidence>